<accession>A0A418ALK3</accession>
<dbReference type="InterPro" id="IPR000569">
    <property type="entry name" value="HECT_dom"/>
</dbReference>
<evidence type="ECO:0000256" key="5">
    <source>
        <dbReference type="PROSITE-ProRule" id="PRU00104"/>
    </source>
</evidence>
<dbReference type="InterPro" id="IPR044611">
    <property type="entry name" value="E3A/B/C-like"/>
</dbReference>
<organism evidence="7 8">
    <name type="scientific">Aphanomyces invadans</name>
    <dbReference type="NCBI Taxonomy" id="157072"/>
    <lineage>
        <taxon>Eukaryota</taxon>
        <taxon>Sar</taxon>
        <taxon>Stramenopiles</taxon>
        <taxon>Oomycota</taxon>
        <taxon>Saprolegniomycetes</taxon>
        <taxon>Saprolegniales</taxon>
        <taxon>Verrucalvaceae</taxon>
        <taxon>Aphanomyces</taxon>
    </lineage>
</organism>
<gene>
    <name evidence="7" type="ORF">DYB32_008441</name>
</gene>
<keyword evidence="4 5" id="KW-0833">Ubl conjugation pathway</keyword>
<dbReference type="GO" id="GO:0000209">
    <property type="term" value="P:protein polyubiquitination"/>
    <property type="evidence" value="ECO:0007669"/>
    <property type="project" value="InterPro"/>
</dbReference>
<evidence type="ECO:0000259" key="6">
    <source>
        <dbReference type="PROSITE" id="PS50237"/>
    </source>
</evidence>
<dbReference type="PANTHER" id="PTHR45700:SF2">
    <property type="entry name" value="UBIQUITIN-PROTEIN LIGASE E3C"/>
    <property type="match status" value="1"/>
</dbReference>
<dbReference type="AlphaFoldDB" id="A0A418ALK3"/>
<evidence type="ECO:0000313" key="7">
    <source>
        <dbReference type="EMBL" id="RHY25233.1"/>
    </source>
</evidence>
<proteinExistence type="predicted"/>
<dbReference type="VEuPathDB" id="FungiDB:H310_04319"/>
<dbReference type="EC" id="2.3.2.26" evidence="2"/>
<dbReference type="EMBL" id="QUSY01001354">
    <property type="protein sequence ID" value="RHY25233.1"/>
    <property type="molecule type" value="Genomic_DNA"/>
</dbReference>
<evidence type="ECO:0000256" key="2">
    <source>
        <dbReference type="ARBA" id="ARBA00012485"/>
    </source>
</evidence>
<keyword evidence="3" id="KW-0808">Transferase</keyword>
<dbReference type="GO" id="GO:0006511">
    <property type="term" value="P:ubiquitin-dependent protein catabolic process"/>
    <property type="evidence" value="ECO:0007669"/>
    <property type="project" value="TreeGrafter"/>
</dbReference>
<protein>
    <recommendedName>
        <fullName evidence="2">HECT-type E3 ubiquitin transferase</fullName>
        <ecNumber evidence="2">2.3.2.26</ecNumber>
    </recommendedName>
</protein>
<feature type="active site" description="Glycyl thioester intermediate" evidence="5">
    <location>
        <position position="391"/>
    </location>
</feature>
<dbReference type="Gene3D" id="3.90.1750.10">
    <property type="entry name" value="Hect, E3 ligase catalytic domains"/>
    <property type="match status" value="1"/>
</dbReference>
<dbReference type="Gene3D" id="3.30.2410.10">
    <property type="entry name" value="Hect, E3 ligase catalytic domain"/>
    <property type="match status" value="2"/>
</dbReference>
<dbReference type="GO" id="GO:0061630">
    <property type="term" value="F:ubiquitin protein ligase activity"/>
    <property type="evidence" value="ECO:0007669"/>
    <property type="project" value="UniProtKB-EC"/>
</dbReference>
<sequence>MFENLSPSPAYSPHWVVFCASLGHYLHTADDQHFSSHFPPRAALTALLNQALYGLLWVESLPAYTRAFEAQLTHMIHVFNELYVRHARVPFCPNEHWLWPTLAIPTDIMQSLDLDDDEPLTVQVCFGTNSRVKLQFVLTTLPQVVPFEARVSLFHSYLLLDKQTVPSRHVFASLIPLRIQRDRIVQDSFQGFQAVESLKGRMQITFINEQGLEEAGVDGGGVFKEYIDTLTKTAFSTELAFMLDVDDAVAHFRFLGRVLAKAVYEEILIEPQFALFFLKKLLGHFNTLDDLRSLDAEMYRHIVELKSNRDVEALGLTFTAELQMLIGGSNYDVNVDDWRAHTNYGGGYHPSQPLIQWFWEIVTECTPAERGDLLRFITSRDGALTCYSATCMNLLKLPTYSTKEIMRAKLLYAIQAKAGFELS</sequence>
<evidence type="ECO:0000256" key="1">
    <source>
        <dbReference type="ARBA" id="ARBA00000885"/>
    </source>
</evidence>
<comment type="caution">
    <text evidence="7">The sequence shown here is derived from an EMBL/GenBank/DDBJ whole genome shotgun (WGS) entry which is preliminary data.</text>
</comment>
<dbReference type="Pfam" id="PF00632">
    <property type="entry name" value="HECT"/>
    <property type="match status" value="2"/>
</dbReference>
<name>A0A418ALK3_9STRA</name>
<evidence type="ECO:0000313" key="8">
    <source>
        <dbReference type="Proteomes" id="UP000285060"/>
    </source>
</evidence>
<dbReference type="PANTHER" id="PTHR45700">
    <property type="entry name" value="UBIQUITIN-PROTEIN LIGASE E3C"/>
    <property type="match status" value="1"/>
</dbReference>
<evidence type="ECO:0000256" key="3">
    <source>
        <dbReference type="ARBA" id="ARBA00022679"/>
    </source>
</evidence>
<dbReference type="PROSITE" id="PS50237">
    <property type="entry name" value="HECT"/>
    <property type="match status" value="1"/>
</dbReference>
<evidence type="ECO:0000256" key="4">
    <source>
        <dbReference type="ARBA" id="ARBA00022786"/>
    </source>
</evidence>
<comment type="catalytic activity">
    <reaction evidence="1">
        <text>S-ubiquitinyl-[E2 ubiquitin-conjugating enzyme]-L-cysteine + [acceptor protein]-L-lysine = [E2 ubiquitin-conjugating enzyme]-L-cysteine + N(6)-ubiquitinyl-[acceptor protein]-L-lysine.</text>
        <dbReference type="EC" id="2.3.2.26"/>
    </reaction>
</comment>
<keyword evidence="8" id="KW-1185">Reference proteome</keyword>
<reference evidence="7 8" key="1">
    <citation type="submission" date="2018-08" db="EMBL/GenBank/DDBJ databases">
        <title>Aphanomyces genome sequencing and annotation.</title>
        <authorList>
            <person name="Minardi D."/>
            <person name="Oidtmann B."/>
            <person name="Van Der Giezen M."/>
            <person name="Studholme D.J."/>
        </authorList>
    </citation>
    <scope>NUCLEOTIDE SEQUENCE [LARGE SCALE GENOMIC DNA]</scope>
    <source>
        <strain evidence="7 8">NJM0002</strain>
    </source>
</reference>
<dbReference type="InterPro" id="IPR035983">
    <property type="entry name" value="Hect_E3_ubiquitin_ligase"/>
</dbReference>
<feature type="domain" description="HECT" evidence="6">
    <location>
        <begin position="194"/>
        <end position="423"/>
    </location>
</feature>
<dbReference type="Proteomes" id="UP000285060">
    <property type="component" value="Unassembled WGS sequence"/>
</dbReference>
<dbReference type="SUPFAM" id="SSF56204">
    <property type="entry name" value="Hect, E3 ligase catalytic domain"/>
    <property type="match status" value="1"/>
</dbReference>
<dbReference type="SMART" id="SM00119">
    <property type="entry name" value="HECTc"/>
    <property type="match status" value="1"/>
</dbReference>